<dbReference type="RefSeq" id="WP_119782529.1">
    <property type="nucleotide sequence ID" value="NZ_QYUK01000016.1"/>
</dbReference>
<gene>
    <name evidence="1" type="ORF">D3874_25420</name>
</gene>
<accession>A0A418VTJ4</accession>
<evidence type="ECO:0000313" key="1">
    <source>
        <dbReference type="EMBL" id="RJF80477.1"/>
    </source>
</evidence>
<comment type="caution">
    <text evidence="1">The sequence shown here is derived from an EMBL/GenBank/DDBJ whole genome shotgun (WGS) entry which is preliminary data.</text>
</comment>
<dbReference type="PROSITE" id="PS51318">
    <property type="entry name" value="TAT"/>
    <property type="match status" value="1"/>
</dbReference>
<sequence length="193" mass="20764">MLSRRHFLGIGAAGLVSACAGSRDPAPTFPAFSFKERPILLNVEEITVDNRYTPLGEGHLEVDFDVPPAQALADWAGDRLQAAGTSGRASVLITEASAVQESLATTGGISGAFQTDQAWRIIVRLAAEIVAQSADGLNTARASAQVERSTTLPEDVTFTERRQAYYTLTGDAIREFDRLAQASIDRYMGAFRT</sequence>
<dbReference type="PROSITE" id="PS51257">
    <property type="entry name" value="PROKAR_LIPOPROTEIN"/>
    <property type="match status" value="1"/>
</dbReference>
<dbReference type="AlphaFoldDB" id="A0A418VTJ4"/>
<dbReference type="Proteomes" id="UP000284605">
    <property type="component" value="Unassembled WGS sequence"/>
</dbReference>
<organism evidence="1 2">
    <name type="scientific">Oleomonas cavernae</name>
    <dbReference type="NCBI Taxonomy" id="2320859"/>
    <lineage>
        <taxon>Bacteria</taxon>
        <taxon>Pseudomonadati</taxon>
        <taxon>Pseudomonadota</taxon>
        <taxon>Alphaproteobacteria</taxon>
        <taxon>Acetobacterales</taxon>
        <taxon>Acetobacteraceae</taxon>
        <taxon>Oleomonas</taxon>
    </lineage>
</organism>
<dbReference type="EMBL" id="QYUK01000016">
    <property type="protein sequence ID" value="RJF80477.1"/>
    <property type="molecule type" value="Genomic_DNA"/>
</dbReference>
<reference evidence="1 2" key="1">
    <citation type="submission" date="2018-09" db="EMBL/GenBank/DDBJ databases">
        <authorList>
            <person name="Zhu H."/>
        </authorList>
    </citation>
    <scope>NUCLEOTIDE SEQUENCE [LARGE SCALE GENOMIC DNA]</scope>
    <source>
        <strain evidence="1 2">K1W22B-8</strain>
    </source>
</reference>
<keyword evidence="2" id="KW-1185">Reference proteome</keyword>
<protein>
    <submittedName>
        <fullName evidence="1">Uncharacterized protein</fullName>
    </submittedName>
</protein>
<evidence type="ECO:0000313" key="2">
    <source>
        <dbReference type="Proteomes" id="UP000284605"/>
    </source>
</evidence>
<dbReference type="OrthoDB" id="7280888at2"/>
<name>A0A418VTJ4_9PROT</name>
<proteinExistence type="predicted"/>
<dbReference type="InterPro" id="IPR006311">
    <property type="entry name" value="TAT_signal"/>
</dbReference>